<evidence type="ECO:0000256" key="1">
    <source>
        <dbReference type="SAM" id="Phobius"/>
    </source>
</evidence>
<proteinExistence type="predicted"/>
<organism evidence="3 4">
    <name type="scientific">Mycena pura</name>
    <dbReference type="NCBI Taxonomy" id="153505"/>
    <lineage>
        <taxon>Eukaryota</taxon>
        <taxon>Fungi</taxon>
        <taxon>Dikarya</taxon>
        <taxon>Basidiomycota</taxon>
        <taxon>Agaricomycotina</taxon>
        <taxon>Agaricomycetes</taxon>
        <taxon>Agaricomycetidae</taxon>
        <taxon>Agaricales</taxon>
        <taxon>Marasmiineae</taxon>
        <taxon>Mycenaceae</taxon>
        <taxon>Mycena</taxon>
    </lineage>
</organism>
<evidence type="ECO:0000259" key="2">
    <source>
        <dbReference type="Pfam" id="PF20151"/>
    </source>
</evidence>
<accession>A0AAD6Y1A6</accession>
<evidence type="ECO:0000313" key="3">
    <source>
        <dbReference type="EMBL" id="KAJ7196430.1"/>
    </source>
</evidence>
<name>A0AAD6Y1A6_9AGAR</name>
<gene>
    <name evidence="3" type="ORF">GGX14DRAFT_197719</name>
</gene>
<dbReference type="AlphaFoldDB" id="A0AAD6Y1A6"/>
<keyword evidence="1" id="KW-0812">Transmembrane</keyword>
<dbReference type="InterPro" id="IPR045340">
    <property type="entry name" value="DUF6533"/>
</dbReference>
<reference evidence="3" key="1">
    <citation type="submission" date="2023-03" db="EMBL/GenBank/DDBJ databases">
        <title>Massive genome expansion in bonnet fungi (Mycena s.s.) driven by repeated elements and novel gene families across ecological guilds.</title>
        <authorList>
            <consortium name="Lawrence Berkeley National Laboratory"/>
            <person name="Harder C.B."/>
            <person name="Miyauchi S."/>
            <person name="Viragh M."/>
            <person name="Kuo A."/>
            <person name="Thoen E."/>
            <person name="Andreopoulos B."/>
            <person name="Lu D."/>
            <person name="Skrede I."/>
            <person name="Drula E."/>
            <person name="Henrissat B."/>
            <person name="Morin E."/>
            <person name="Kohler A."/>
            <person name="Barry K."/>
            <person name="LaButti K."/>
            <person name="Morin E."/>
            <person name="Salamov A."/>
            <person name="Lipzen A."/>
            <person name="Mereny Z."/>
            <person name="Hegedus B."/>
            <person name="Baldrian P."/>
            <person name="Stursova M."/>
            <person name="Weitz H."/>
            <person name="Taylor A."/>
            <person name="Grigoriev I.V."/>
            <person name="Nagy L.G."/>
            <person name="Martin F."/>
            <person name="Kauserud H."/>
        </authorList>
    </citation>
    <scope>NUCLEOTIDE SEQUENCE</scope>
    <source>
        <strain evidence="3">9144</strain>
    </source>
</reference>
<dbReference type="Proteomes" id="UP001219525">
    <property type="component" value="Unassembled WGS sequence"/>
</dbReference>
<protein>
    <recommendedName>
        <fullName evidence="2">DUF6533 domain-containing protein</fullName>
    </recommendedName>
</protein>
<feature type="transmembrane region" description="Helical" evidence="1">
    <location>
        <begin position="61"/>
        <end position="87"/>
    </location>
</feature>
<evidence type="ECO:0000313" key="4">
    <source>
        <dbReference type="Proteomes" id="UP001219525"/>
    </source>
</evidence>
<keyword evidence="4" id="KW-1185">Reference proteome</keyword>
<feature type="domain" description="DUF6533" evidence="2">
    <location>
        <begin position="29"/>
        <end position="71"/>
    </location>
</feature>
<dbReference type="Pfam" id="PF20151">
    <property type="entry name" value="DUF6533"/>
    <property type="match status" value="1"/>
</dbReference>
<dbReference type="EMBL" id="JARJCW010000084">
    <property type="protein sequence ID" value="KAJ7196430.1"/>
    <property type="molecule type" value="Genomic_DNA"/>
</dbReference>
<keyword evidence="1" id="KW-1133">Transmembrane helix</keyword>
<sequence>MDPSANPIAQELAELAAALSSANINGLSAIGAATFLTYDSLLCFPLEVEYIWLAKHSLIKYLYLVTRIYGVAHVMYVLNLSGMLFFLNIG</sequence>
<comment type="caution">
    <text evidence="3">The sequence shown here is derived from an EMBL/GenBank/DDBJ whole genome shotgun (WGS) entry which is preliminary data.</text>
</comment>
<keyword evidence="1" id="KW-0472">Membrane</keyword>